<sequence length="331" mass="37429">MNEPSTSSSYHRRTHRSHSILEPWEMKGRRRMPRERSPSPDEPWVPPDDTTPASRRQNREGLELAPESPELLPLSTLPSDIADEPWMPPASPDDPPAGTDPTFSRKHNVELAPEWDSDGEEDVDMEDSASEEEENYPKQRSSHHQYTRERNLNTPPRPSQSSVHRVPHSTRSARVSPYASHPPTPRRQASPSPPPFAYPPAPLHFTPSRTDKASSAAPPIPSHNRDAPTSCPLCPYEPGHGRHSDLRRHMETHYEKDAKYVCCGVRLDRAADYGISAADAWGHVYDFHGEARVGWCWQVFSRRDALLRHLNNSNLGCVCDAYKNSRRKAKA</sequence>
<feature type="compositionally biased region" description="Acidic residues" evidence="1">
    <location>
        <begin position="113"/>
        <end position="134"/>
    </location>
</feature>
<name>A0A0C3NLR3_PHLG1</name>
<dbReference type="HOGENOM" id="CLU_839663_0_0_1"/>
<evidence type="ECO:0000313" key="3">
    <source>
        <dbReference type="Proteomes" id="UP000053257"/>
    </source>
</evidence>
<accession>A0A0C3NLR3</accession>
<feature type="compositionally biased region" description="Low complexity" evidence="1">
    <location>
        <begin position="63"/>
        <end position="79"/>
    </location>
</feature>
<protein>
    <recommendedName>
        <fullName evidence="4">C2H2-type domain-containing protein</fullName>
    </recommendedName>
</protein>
<feature type="region of interest" description="Disordered" evidence="1">
    <location>
        <begin position="1"/>
        <end position="229"/>
    </location>
</feature>
<evidence type="ECO:0000256" key="1">
    <source>
        <dbReference type="SAM" id="MobiDB-lite"/>
    </source>
</evidence>
<proteinExistence type="predicted"/>
<keyword evidence="3" id="KW-1185">Reference proteome</keyword>
<feature type="compositionally biased region" description="Pro residues" evidence="1">
    <location>
        <begin position="180"/>
        <end position="202"/>
    </location>
</feature>
<evidence type="ECO:0000313" key="2">
    <source>
        <dbReference type="EMBL" id="KIP05979.1"/>
    </source>
</evidence>
<feature type="compositionally biased region" description="Polar residues" evidence="1">
    <location>
        <begin position="159"/>
        <end position="173"/>
    </location>
</feature>
<feature type="compositionally biased region" description="Pro residues" evidence="1">
    <location>
        <begin position="86"/>
        <end position="95"/>
    </location>
</feature>
<evidence type="ECO:0008006" key="4">
    <source>
        <dbReference type="Google" id="ProtNLM"/>
    </source>
</evidence>
<dbReference type="EMBL" id="KN840529">
    <property type="protein sequence ID" value="KIP05979.1"/>
    <property type="molecule type" value="Genomic_DNA"/>
</dbReference>
<reference evidence="2 3" key="1">
    <citation type="journal article" date="2014" name="PLoS Genet.">
        <title>Analysis of the Phlebiopsis gigantea genome, transcriptome and secretome provides insight into its pioneer colonization strategies of wood.</title>
        <authorList>
            <person name="Hori C."/>
            <person name="Ishida T."/>
            <person name="Igarashi K."/>
            <person name="Samejima M."/>
            <person name="Suzuki H."/>
            <person name="Master E."/>
            <person name="Ferreira P."/>
            <person name="Ruiz-Duenas F.J."/>
            <person name="Held B."/>
            <person name="Canessa P."/>
            <person name="Larrondo L.F."/>
            <person name="Schmoll M."/>
            <person name="Druzhinina I.S."/>
            <person name="Kubicek C.P."/>
            <person name="Gaskell J.A."/>
            <person name="Kersten P."/>
            <person name="St John F."/>
            <person name="Glasner J."/>
            <person name="Sabat G."/>
            <person name="Splinter BonDurant S."/>
            <person name="Syed K."/>
            <person name="Yadav J."/>
            <person name="Mgbeahuruike A.C."/>
            <person name="Kovalchuk A."/>
            <person name="Asiegbu F.O."/>
            <person name="Lackner G."/>
            <person name="Hoffmeister D."/>
            <person name="Rencoret J."/>
            <person name="Gutierrez A."/>
            <person name="Sun H."/>
            <person name="Lindquist E."/>
            <person name="Barry K."/>
            <person name="Riley R."/>
            <person name="Grigoriev I.V."/>
            <person name="Henrissat B."/>
            <person name="Kues U."/>
            <person name="Berka R.M."/>
            <person name="Martinez A.T."/>
            <person name="Covert S.F."/>
            <person name="Blanchette R.A."/>
            <person name="Cullen D."/>
        </authorList>
    </citation>
    <scope>NUCLEOTIDE SEQUENCE [LARGE SCALE GENOMIC DNA]</scope>
    <source>
        <strain evidence="2 3">11061_1 CR5-6</strain>
    </source>
</reference>
<dbReference type="AlphaFoldDB" id="A0A0C3NLR3"/>
<organism evidence="2 3">
    <name type="scientific">Phlebiopsis gigantea (strain 11061_1 CR5-6)</name>
    <name type="common">White-rot fungus</name>
    <name type="synonym">Peniophora gigantea</name>
    <dbReference type="NCBI Taxonomy" id="745531"/>
    <lineage>
        <taxon>Eukaryota</taxon>
        <taxon>Fungi</taxon>
        <taxon>Dikarya</taxon>
        <taxon>Basidiomycota</taxon>
        <taxon>Agaricomycotina</taxon>
        <taxon>Agaricomycetes</taxon>
        <taxon>Polyporales</taxon>
        <taxon>Phanerochaetaceae</taxon>
        <taxon>Phlebiopsis</taxon>
    </lineage>
</organism>
<gene>
    <name evidence="2" type="ORF">PHLGIDRAFT_36182</name>
</gene>
<dbReference type="STRING" id="745531.A0A0C3NLR3"/>
<dbReference type="OrthoDB" id="8922241at2759"/>
<dbReference type="Proteomes" id="UP000053257">
    <property type="component" value="Unassembled WGS sequence"/>
</dbReference>